<dbReference type="GO" id="GO:0016787">
    <property type="term" value="F:hydrolase activity"/>
    <property type="evidence" value="ECO:0007669"/>
    <property type="project" value="UniProtKB-KW"/>
</dbReference>
<dbReference type="GO" id="GO:0046872">
    <property type="term" value="F:metal ion binding"/>
    <property type="evidence" value="ECO:0007669"/>
    <property type="project" value="UniProtKB-KW"/>
</dbReference>
<protein>
    <submittedName>
        <fullName evidence="5">HAD-superfamily hydrolase</fullName>
    </submittedName>
</protein>
<keyword evidence="3" id="KW-0479">Metal-binding</keyword>
<evidence type="ECO:0000313" key="6">
    <source>
        <dbReference type="Proteomes" id="UP000054858"/>
    </source>
</evidence>
<dbReference type="SFLD" id="SFLDS00003">
    <property type="entry name" value="Haloacid_Dehalogenase"/>
    <property type="match status" value="1"/>
</dbReference>
<dbReference type="NCBIfam" id="TIGR01509">
    <property type="entry name" value="HAD-SF-IA-v3"/>
    <property type="match status" value="1"/>
</dbReference>
<evidence type="ECO:0000256" key="3">
    <source>
        <dbReference type="ARBA" id="ARBA00022723"/>
    </source>
</evidence>
<dbReference type="SFLD" id="SFLDG01135">
    <property type="entry name" value="C1.5.6:_HAD__Beta-PGM__Phospha"/>
    <property type="match status" value="1"/>
</dbReference>
<comment type="caution">
    <text evidence="5">The sequence shown here is derived from an EMBL/GenBank/DDBJ whole genome shotgun (WGS) entry which is preliminary data.</text>
</comment>
<gene>
    <name evidence="5" type="ORF">Loak_0946</name>
</gene>
<name>A0A0W0X4M9_9GAMM</name>
<dbReference type="PATRIC" id="fig|29423.5.peg.994"/>
<keyword evidence="5" id="KW-0378">Hydrolase</keyword>
<organism evidence="5 6">
    <name type="scientific">Legionella oakridgensis</name>
    <dbReference type="NCBI Taxonomy" id="29423"/>
    <lineage>
        <taxon>Bacteria</taxon>
        <taxon>Pseudomonadati</taxon>
        <taxon>Pseudomonadota</taxon>
        <taxon>Gammaproteobacteria</taxon>
        <taxon>Legionellales</taxon>
        <taxon>Legionellaceae</taxon>
        <taxon>Legionella</taxon>
    </lineage>
</organism>
<dbReference type="PANTHER" id="PTHR46193:SF21">
    <property type="entry name" value="SLL1138 PROTEIN"/>
    <property type="match status" value="1"/>
</dbReference>
<reference evidence="5 6" key="1">
    <citation type="submission" date="2015-11" db="EMBL/GenBank/DDBJ databases">
        <title>Genomic analysis of 38 Legionella species identifies large and diverse effector repertoires.</title>
        <authorList>
            <person name="Burstein D."/>
            <person name="Amaro F."/>
            <person name="Zusman T."/>
            <person name="Lifshitz Z."/>
            <person name="Cohen O."/>
            <person name="Gilbert J.A."/>
            <person name="Pupko T."/>
            <person name="Shuman H.A."/>
            <person name="Segal G."/>
        </authorList>
    </citation>
    <scope>NUCLEOTIDE SEQUENCE [LARGE SCALE GENOMIC DNA]</scope>
    <source>
        <strain evidence="5 6">Oak Ridge-10</strain>
    </source>
</reference>
<evidence type="ECO:0000313" key="5">
    <source>
        <dbReference type="EMBL" id="KTD39520.1"/>
    </source>
</evidence>
<dbReference type="InterPro" id="IPR041492">
    <property type="entry name" value="HAD_2"/>
</dbReference>
<dbReference type="PRINTS" id="PR00413">
    <property type="entry name" value="HADHALOGNASE"/>
</dbReference>
<dbReference type="PANTHER" id="PTHR46193">
    <property type="entry name" value="6-PHOSPHOGLUCONATE PHOSPHATASE"/>
    <property type="match status" value="1"/>
</dbReference>
<dbReference type="Gene3D" id="3.40.50.1000">
    <property type="entry name" value="HAD superfamily/HAD-like"/>
    <property type="match status" value="1"/>
</dbReference>
<evidence type="ECO:0000256" key="4">
    <source>
        <dbReference type="ARBA" id="ARBA00022842"/>
    </source>
</evidence>
<comment type="similarity">
    <text evidence="2">Belongs to the HAD-like hydrolase superfamily. CbbY/CbbZ/Gph/YieH family.</text>
</comment>
<dbReference type="InterPro" id="IPR023198">
    <property type="entry name" value="PGP-like_dom2"/>
</dbReference>
<comment type="cofactor">
    <cofactor evidence="1">
        <name>Mg(2+)</name>
        <dbReference type="ChEBI" id="CHEBI:18420"/>
    </cofactor>
</comment>
<dbReference type="InterPro" id="IPR006439">
    <property type="entry name" value="HAD-SF_hydro_IA"/>
</dbReference>
<dbReference type="RefSeq" id="WP_058388847.1">
    <property type="nucleotide sequence ID" value="NZ_LCUA01000032.1"/>
</dbReference>
<sequence length="227" mass="25957">MFAAVIFDFDGVILDSEPMHYEASRLTLQEIGIHLEYQEYSNEYLGLSDKEMFPQILMNKKLFYSSNEISALVDKKIKHYIHIINNCDRLPITPNVDQCIRSIARANKKIAICTGSTKREIFPVLEKINYGHLYSYFDTIVTSEDVQYGKPSPEGYLLTAKRLNVPTHQCLVIEDSPHGVDAAKKAGMYVMALLTSYERQEELQAADKIIHNLEELLCVTTNEQVLF</sequence>
<dbReference type="InterPro" id="IPR036412">
    <property type="entry name" value="HAD-like_sf"/>
</dbReference>
<dbReference type="SUPFAM" id="SSF56784">
    <property type="entry name" value="HAD-like"/>
    <property type="match status" value="1"/>
</dbReference>
<dbReference type="InterPro" id="IPR023214">
    <property type="entry name" value="HAD_sf"/>
</dbReference>
<evidence type="ECO:0000256" key="2">
    <source>
        <dbReference type="ARBA" id="ARBA00006171"/>
    </source>
</evidence>
<dbReference type="AlphaFoldDB" id="A0A0W0X4M9"/>
<dbReference type="Pfam" id="PF13419">
    <property type="entry name" value="HAD_2"/>
    <property type="match status" value="1"/>
</dbReference>
<evidence type="ECO:0000256" key="1">
    <source>
        <dbReference type="ARBA" id="ARBA00001946"/>
    </source>
</evidence>
<proteinExistence type="inferred from homology"/>
<accession>A0A0W0X4M9</accession>
<dbReference type="InterPro" id="IPR051600">
    <property type="entry name" value="Beta-PGM-like"/>
</dbReference>
<dbReference type="Proteomes" id="UP000054858">
    <property type="component" value="Unassembled WGS sequence"/>
</dbReference>
<dbReference type="EMBL" id="LNYP01000019">
    <property type="protein sequence ID" value="KTD39520.1"/>
    <property type="molecule type" value="Genomic_DNA"/>
</dbReference>
<dbReference type="SFLD" id="SFLDG01129">
    <property type="entry name" value="C1.5:_HAD__Beta-PGM__Phosphata"/>
    <property type="match status" value="1"/>
</dbReference>
<keyword evidence="4" id="KW-0460">Magnesium</keyword>
<dbReference type="CDD" id="cd07505">
    <property type="entry name" value="HAD_BPGM-like"/>
    <property type="match status" value="1"/>
</dbReference>
<dbReference type="Gene3D" id="1.10.150.240">
    <property type="entry name" value="Putative phosphatase, domain 2"/>
    <property type="match status" value="1"/>
</dbReference>